<evidence type="ECO:0000313" key="2">
    <source>
        <dbReference type="EMBL" id="KAF2849535.1"/>
    </source>
</evidence>
<reference evidence="2" key="1">
    <citation type="submission" date="2020-01" db="EMBL/GenBank/DDBJ databases">
        <authorList>
            <consortium name="DOE Joint Genome Institute"/>
            <person name="Haridas S."/>
            <person name="Albert R."/>
            <person name="Binder M."/>
            <person name="Bloem J."/>
            <person name="Labutti K."/>
            <person name="Salamov A."/>
            <person name="Andreopoulos B."/>
            <person name="Baker S.E."/>
            <person name="Barry K."/>
            <person name="Bills G."/>
            <person name="Bluhm B.H."/>
            <person name="Cannon C."/>
            <person name="Castanera R."/>
            <person name="Culley D.E."/>
            <person name="Daum C."/>
            <person name="Ezra D."/>
            <person name="Gonzalez J.B."/>
            <person name="Henrissat B."/>
            <person name="Kuo A."/>
            <person name="Liang C."/>
            <person name="Lipzen A."/>
            <person name="Lutzoni F."/>
            <person name="Magnuson J."/>
            <person name="Mondo S."/>
            <person name="Nolan M."/>
            <person name="Ohm R."/>
            <person name="Pangilinan J."/>
            <person name="Park H.-J."/>
            <person name="Ramirez L."/>
            <person name="Alfaro M."/>
            <person name="Sun H."/>
            <person name="Tritt A."/>
            <person name="Yoshinaga Y."/>
            <person name="Zwiers L.-H."/>
            <person name="Turgeon B.G."/>
            <person name="Goodwin S.B."/>
            <person name="Spatafora J.W."/>
            <person name="Crous P.W."/>
            <person name="Grigoriev I.V."/>
        </authorList>
    </citation>
    <scope>NUCLEOTIDE SEQUENCE</scope>
    <source>
        <strain evidence="2">IPT5</strain>
    </source>
</reference>
<evidence type="ECO:0000313" key="3">
    <source>
        <dbReference type="Proteomes" id="UP000799423"/>
    </source>
</evidence>
<proteinExistence type="predicted"/>
<feature type="region of interest" description="Disordered" evidence="1">
    <location>
        <begin position="28"/>
        <end position="56"/>
    </location>
</feature>
<keyword evidence="3" id="KW-1185">Reference proteome</keyword>
<dbReference type="EMBL" id="MU006311">
    <property type="protein sequence ID" value="KAF2849535.1"/>
    <property type="molecule type" value="Genomic_DNA"/>
</dbReference>
<organism evidence="2 3">
    <name type="scientific">Plenodomus tracheiphilus IPT5</name>
    <dbReference type="NCBI Taxonomy" id="1408161"/>
    <lineage>
        <taxon>Eukaryota</taxon>
        <taxon>Fungi</taxon>
        <taxon>Dikarya</taxon>
        <taxon>Ascomycota</taxon>
        <taxon>Pezizomycotina</taxon>
        <taxon>Dothideomycetes</taxon>
        <taxon>Pleosporomycetidae</taxon>
        <taxon>Pleosporales</taxon>
        <taxon>Pleosporineae</taxon>
        <taxon>Leptosphaeriaceae</taxon>
        <taxon>Plenodomus</taxon>
    </lineage>
</organism>
<dbReference type="AlphaFoldDB" id="A0A6A7B509"/>
<dbReference type="Proteomes" id="UP000799423">
    <property type="component" value="Unassembled WGS sequence"/>
</dbReference>
<accession>A0A6A7B509</accession>
<sequence>MNPDTVLSYASSLPLPCHCAPPPYKTFRSIPILRPTHPTRQQKEKEKTPQSTTHPT</sequence>
<protein>
    <submittedName>
        <fullName evidence="2">Uncharacterized protein</fullName>
    </submittedName>
</protein>
<name>A0A6A7B509_9PLEO</name>
<gene>
    <name evidence="2" type="ORF">T440DRAFT_129209</name>
</gene>
<evidence type="ECO:0000256" key="1">
    <source>
        <dbReference type="SAM" id="MobiDB-lite"/>
    </source>
</evidence>